<gene>
    <name evidence="1" type="ORF">WN55_00832</name>
</gene>
<protein>
    <submittedName>
        <fullName evidence="1">Uncharacterized protein</fullName>
    </submittedName>
</protein>
<name>A0A154PEJ6_DUFNO</name>
<evidence type="ECO:0000313" key="2">
    <source>
        <dbReference type="Proteomes" id="UP000076502"/>
    </source>
</evidence>
<reference evidence="1 2" key="1">
    <citation type="submission" date="2015-07" db="EMBL/GenBank/DDBJ databases">
        <title>The genome of Dufourea novaeangliae.</title>
        <authorList>
            <person name="Pan H."/>
            <person name="Kapheim K."/>
        </authorList>
    </citation>
    <scope>NUCLEOTIDE SEQUENCE [LARGE SCALE GENOMIC DNA]</scope>
    <source>
        <strain evidence="1">0120121106</strain>
        <tissue evidence="1">Whole body</tissue>
    </source>
</reference>
<accession>A0A154PEJ6</accession>
<dbReference type="Proteomes" id="UP000076502">
    <property type="component" value="Unassembled WGS sequence"/>
</dbReference>
<proteinExistence type="predicted"/>
<dbReference type="EMBL" id="KQ434874">
    <property type="protein sequence ID" value="KZC09698.1"/>
    <property type="molecule type" value="Genomic_DNA"/>
</dbReference>
<sequence length="50" mass="5764">MLTDMEIVENPLIRAPPLLERFPGSFRARNTQKAARRRATIGWLVGLPRF</sequence>
<evidence type="ECO:0000313" key="1">
    <source>
        <dbReference type="EMBL" id="KZC09698.1"/>
    </source>
</evidence>
<dbReference type="AlphaFoldDB" id="A0A154PEJ6"/>
<keyword evidence="2" id="KW-1185">Reference proteome</keyword>
<organism evidence="1 2">
    <name type="scientific">Dufourea novaeangliae</name>
    <name type="common">Sweat bee</name>
    <dbReference type="NCBI Taxonomy" id="178035"/>
    <lineage>
        <taxon>Eukaryota</taxon>
        <taxon>Metazoa</taxon>
        <taxon>Ecdysozoa</taxon>
        <taxon>Arthropoda</taxon>
        <taxon>Hexapoda</taxon>
        <taxon>Insecta</taxon>
        <taxon>Pterygota</taxon>
        <taxon>Neoptera</taxon>
        <taxon>Endopterygota</taxon>
        <taxon>Hymenoptera</taxon>
        <taxon>Apocrita</taxon>
        <taxon>Aculeata</taxon>
        <taxon>Apoidea</taxon>
        <taxon>Anthophila</taxon>
        <taxon>Halictidae</taxon>
        <taxon>Rophitinae</taxon>
        <taxon>Dufourea</taxon>
    </lineage>
</organism>